<feature type="non-terminal residue" evidence="2">
    <location>
        <position position="1"/>
    </location>
</feature>
<keyword evidence="1" id="KW-0812">Transmembrane</keyword>
<dbReference type="AlphaFoldDB" id="D7LWL7"/>
<accession>D7LWL7</accession>
<proteinExistence type="predicted"/>
<keyword evidence="1" id="KW-1133">Transmembrane helix</keyword>
<dbReference type="Proteomes" id="UP000008694">
    <property type="component" value="Unassembled WGS sequence"/>
</dbReference>
<organism evidence="3">
    <name type="scientific">Arabidopsis lyrata subsp. lyrata</name>
    <name type="common">Lyre-leaved rock-cress</name>
    <dbReference type="NCBI Taxonomy" id="81972"/>
    <lineage>
        <taxon>Eukaryota</taxon>
        <taxon>Viridiplantae</taxon>
        <taxon>Streptophyta</taxon>
        <taxon>Embryophyta</taxon>
        <taxon>Tracheophyta</taxon>
        <taxon>Spermatophyta</taxon>
        <taxon>Magnoliopsida</taxon>
        <taxon>eudicotyledons</taxon>
        <taxon>Gunneridae</taxon>
        <taxon>Pentapetalae</taxon>
        <taxon>rosids</taxon>
        <taxon>malvids</taxon>
        <taxon>Brassicales</taxon>
        <taxon>Brassicaceae</taxon>
        <taxon>Camelineae</taxon>
        <taxon>Arabidopsis</taxon>
    </lineage>
</organism>
<sequence>VRWWFDEFLKPFDFRSATSWSGLLLIDGSGVYRRGGDVSAFIYGSMGSFATVVVDGHPRRLWAKQWNRSLALLLRGRRQFFVRRWLKLVYALFLVCFALYVWLVRCDGSCICVSGLGGFLLSSLSVCYKFDFGVRSSDLIGASDVNRFFGKLGETLWFLCSNSAWISYFPSQFLLFTYLSLSFA</sequence>
<dbReference type="HOGENOM" id="CLU_1471852_0_0_1"/>
<feature type="transmembrane region" description="Helical" evidence="1">
    <location>
        <begin position="85"/>
        <end position="103"/>
    </location>
</feature>
<evidence type="ECO:0000313" key="3">
    <source>
        <dbReference type="Proteomes" id="UP000008694"/>
    </source>
</evidence>
<evidence type="ECO:0000256" key="1">
    <source>
        <dbReference type="SAM" id="Phobius"/>
    </source>
</evidence>
<keyword evidence="1" id="KW-0472">Membrane</keyword>
<reference evidence="3" key="1">
    <citation type="journal article" date="2011" name="Nat. Genet.">
        <title>The Arabidopsis lyrata genome sequence and the basis of rapid genome size change.</title>
        <authorList>
            <person name="Hu T.T."/>
            <person name="Pattyn P."/>
            <person name="Bakker E.G."/>
            <person name="Cao J."/>
            <person name="Cheng J.-F."/>
            <person name="Clark R.M."/>
            <person name="Fahlgren N."/>
            <person name="Fawcett J.A."/>
            <person name="Grimwood J."/>
            <person name="Gundlach H."/>
            <person name="Haberer G."/>
            <person name="Hollister J.D."/>
            <person name="Ossowski S."/>
            <person name="Ottilar R.P."/>
            <person name="Salamov A.A."/>
            <person name="Schneeberger K."/>
            <person name="Spannagl M."/>
            <person name="Wang X."/>
            <person name="Yang L."/>
            <person name="Nasrallah M.E."/>
            <person name="Bergelson J."/>
            <person name="Carrington J.C."/>
            <person name="Gaut B.S."/>
            <person name="Schmutz J."/>
            <person name="Mayer K.F.X."/>
            <person name="Van de Peer Y."/>
            <person name="Grigoriev I.V."/>
            <person name="Nordborg M."/>
            <person name="Weigel D."/>
            <person name="Guo Y.-L."/>
        </authorList>
    </citation>
    <scope>NUCLEOTIDE SEQUENCE [LARGE SCALE GENOMIC DNA]</scope>
    <source>
        <strain evidence="3">cv. MN47</strain>
    </source>
</reference>
<evidence type="ECO:0000313" key="2">
    <source>
        <dbReference type="EMBL" id="EFH47278.1"/>
    </source>
</evidence>
<keyword evidence="3" id="KW-1185">Reference proteome</keyword>
<name>D7LWL7_ARALL</name>
<gene>
    <name evidence="2" type="ORF">ARALYDRAFT_660156</name>
</gene>
<dbReference type="Gramene" id="Al_scaffold_0006_221">
    <property type="protein sequence ID" value="Al_scaffold_0006_221"/>
    <property type="gene ID" value="Al_scaffold_0006_221"/>
</dbReference>
<dbReference type="EMBL" id="GL348718">
    <property type="protein sequence ID" value="EFH47278.1"/>
    <property type="molecule type" value="Genomic_DNA"/>
</dbReference>
<protein>
    <submittedName>
        <fullName evidence="2">Predicted protein</fullName>
    </submittedName>
</protein>